<proteinExistence type="predicted"/>
<accession>A0AAV4DW67</accession>
<evidence type="ECO:0000313" key="2">
    <source>
        <dbReference type="Proteomes" id="UP000735302"/>
    </source>
</evidence>
<comment type="caution">
    <text evidence="1">The sequence shown here is derived from an EMBL/GenBank/DDBJ whole genome shotgun (WGS) entry which is preliminary data.</text>
</comment>
<dbReference type="EMBL" id="BLXT01008431">
    <property type="protein sequence ID" value="GFO48552.1"/>
    <property type="molecule type" value="Genomic_DNA"/>
</dbReference>
<evidence type="ECO:0000313" key="1">
    <source>
        <dbReference type="EMBL" id="GFO48552.1"/>
    </source>
</evidence>
<reference evidence="1 2" key="1">
    <citation type="journal article" date="2021" name="Elife">
        <title>Chloroplast acquisition without the gene transfer in kleptoplastic sea slugs, Plakobranchus ocellatus.</title>
        <authorList>
            <person name="Maeda T."/>
            <person name="Takahashi S."/>
            <person name="Yoshida T."/>
            <person name="Shimamura S."/>
            <person name="Takaki Y."/>
            <person name="Nagai Y."/>
            <person name="Toyoda A."/>
            <person name="Suzuki Y."/>
            <person name="Arimoto A."/>
            <person name="Ishii H."/>
            <person name="Satoh N."/>
            <person name="Nishiyama T."/>
            <person name="Hasebe M."/>
            <person name="Maruyama T."/>
            <person name="Minagawa J."/>
            <person name="Obokata J."/>
            <person name="Shigenobu S."/>
        </authorList>
    </citation>
    <scope>NUCLEOTIDE SEQUENCE [LARGE SCALE GENOMIC DNA]</scope>
</reference>
<dbReference type="AlphaFoldDB" id="A0AAV4DW67"/>
<keyword evidence="2" id="KW-1185">Reference proteome</keyword>
<organism evidence="1 2">
    <name type="scientific">Plakobranchus ocellatus</name>
    <dbReference type="NCBI Taxonomy" id="259542"/>
    <lineage>
        <taxon>Eukaryota</taxon>
        <taxon>Metazoa</taxon>
        <taxon>Spiralia</taxon>
        <taxon>Lophotrochozoa</taxon>
        <taxon>Mollusca</taxon>
        <taxon>Gastropoda</taxon>
        <taxon>Heterobranchia</taxon>
        <taxon>Euthyneura</taxon>
        <taxon>Panpulmonata</taxon>
        <taxon>Sacoglossa</taxon>
        <taxon>Placobranchoidea</taxon>
        <taxon>Plakobranchidae</taxon>
        <taxon>Plakobranchus</taxon>
    </lineage>
</organism>
<name>A0AAV4DW67_9GAST</name>
<sequence length="133" mass="14635">MVTRSLHQRISLTGVLGHPLGRSLPSPSTGSKHAELFLPVPRKDDTQWWQTNLVALGPTESVCFALAHHSCADIAGNHLPCKLPKIGRVAYHYITVLHPRVKVFRGCGWVLPSFLLVHQLSLCQGLQDVTEAT</sequence>
<gene>
    <name evidence="1" type="ORF">PoB_007505700</name>
</gene>
<protein>
    <submittedName>
        <fullName evidence="1">Uncharacterized protein</fullName>
    </submittedName>
</protein>
<dbReference type="Proteomes" id="UP000735302">
    <property type="component" value="Unassembled WGS sequence"/>
</dbReference>